<keyword evidence="2" id="KW-1133">Transmembrane helix</keyword>
<keyword evidence="2" id="KW-0472">Membrane</keyword>
<dbReference type="GeneID" id="63834666"/>
<gene>
    <name evidence="3" type="ORF">M406DRAFT_262808</name>
</gene>
<sequence length="134" mass="15600">MSNRIEKSLSRKSEQRLQLSLTINLQSFEVMPCSFCISKRLECKMIKDIKRCSCCIRWDRFCNSSGIPLFLICLLILLIVSRIITELGCLDRKELDAEEVLLELQSKLSEATARLMRLRKQKRSLRDRSAKMVS</sequence>
<accession>A0A9P4XY94</accession>
<dbReference type="OrthoDB" id="5099098at2759"/>
<protein>
    <submittedName>
        <fullName evidence="3">Uncharacterized protein</fullName>
    </submittedName>
</protein>
<dbReference type="EMBL" id="MU032349">
    <property type="protein sequence ID" value="KAF3763509.1"/>
    <property type="molecule type" value="Genomic_DNA"/>
</dbReference>
<reference evidence="3" key="1">
    <citation type="journal article" date="2020" name="Phytopathology">
        <title>Genome sequence of the chestnut blight fungus Cryphonectria parasitica EP155: A fundamental resource for an archetypical invasive plant pathogen.</title>
        <authorList>
            <person name="Crouch J.A."/>
            <person name="Dawe A."/>
            <person name="Aerts A."/>
            <person name="Barry K."/>
            <person name="Churchill A.C.L."/>
            <person name="Grimwood J."/>
            <person name="Hillman B."/>
            <person name="Milgroom M.G."/>
            <person name="Pangilinan J."/>
            <person name="Smith M."/>
            <person name="Salamov A."/>
            <person name="Schmutz J."/>
            <person name="Yadav J."/>
            <person name="Grigoriev I.V."/>
            <person name="Nuss D."/>
        </authorList>
    </citation>
    <scope>NUCLEOTIDE SEQUENCE</scope>
    <source>
        <strain evidence="3">EP155</strain>
    </source>
</reference>
<feature type="coiled-coil region" evidence="1">
    <location>
        <begin position="101"/>
        <end position="128"/>
    </location>
</feature>
<keyword evidence="4" id="KW-1185">Reference proteome</keyword>
<evidence type="ECO:0000256" key="2">
    <source>
        <dbReference type="SAM" id="Phobius"/>
    </source>
</evidence>
<evidence type="ECO:0000313" key="3">
    <source>
        <dbReference type="EMBL" id="KAF3763509.1"/>
    </source>
</evidence>
<evidence type="ECO:0000256" key="1">
    <source>
        <dbReference type="SAM" id="Coils"/>
    </source>
</evidence>
<dbReference type="RefSeq" id="XP_040774470.1">
    <property type="nucleotide sequence ID" value="XM_040917537.1"/>
</dbReference>
<name>A0A9P4XY94_CRYP1</name>
<keyword evidence="1" id="KW-0175">Coiled coil</keyword>
<proteinExistence type="predicted"/>
<dbReference type="AlphaFoldDB" id="A0A9P4XY94"/>
<organism evidence="3 4">
    <name type="scientific">Cryphonectria parasitica (strain ATCC 38755 / EP155)</name>
    <dbReference type="NCBI Taxonomy" id="660469"/>
    <lineage>
        <taxon>Eukaryota</taxon>
        <taxon>Fungi</taxon>
        <taxon>Dikarya</taxon>
        <taxon>Ascomycota</taxon>
        <taxon>Pezizomycotina</taxon>
        <taxon>Sordariomycetes</taxon>
        <taxon>Sordariomycetidae</taxon>
        <taxon>Diaporthales</taxon>
        <taxon>Cryphonectriaceae</taxon>
        <taxon>Cryphonectria-Endothia species complex</taxon>
        <taxon>Cryphonectria</taxon>
    </lineage>
</organism>
<evidence type="ECO:0000313" key="4">
    <source>
        <dbReference type="Proteomes" id="UP000803844"/>
    </source>
</evidence>
<feature type="transmembrane region" description="Helical" evidence="2">
    <location>
        <begin position="67"/>
        <end position="85"/>
    </location>
</feature>
<keyword evidence="2" id="KW-0812">Transmembrane</keyword>
<dbReference type="Proteomes" id="UP000803844">
    <property type="component" value="Unassembled WGS sequence"/>
</dbReference>
<comment type="caution">
    <text evidence="3">The sequence shown here is derived from an EMBL/GenBank/DDBJ whole genome shotgun (WGS) entry which is preliminary data.</text>
</comment>